<dbReference type="InterPro" id="IPR045562">
    <property type="entry name" value="RecG_dom3_C"/>
</dbReference>
<comment type="caution">
    <text evidence="18">The sequence shown here is derived from an EMBL/GenBank/DDBJ whole genome shotgun (WGS) entry which is preliminary data.</text>
</comment>
<evidence type="ECO:0000259" key="16">
    <source>
        <dbReference type="PROSITE" id="PS51192"/>
    </source>
</evidence>
<dbReference type="AlphaFoldDB" id="A0A0L6JL59"/>
<dbReference type="RefSeq" id="WP_036937858.1">
    <property type="nucleotide sequence ID" value="NZ_JQKC01000006.1"/>
</dbReference>
<keyword evidence="8" id="KW-0238">DNA-binding</keyword>
<dbReference type="GO" id="GO:0016887">
    <property type="term" value="F:ATP hydrolysis activity"/>
    <property type="evidence" value="ECO:0007669"/>
    <property type="project" value="RHEA"/>
</dbReference>
<comment type="function">
    <text evidence="15">Plays a critical role in recombination and DNA repair. Helps process Holliday junction intermediates to mature products by catalyzing branch migration. Has replication fork regression activity, unwinds stalled or blocked replication forks to make a HJ that can be resolved. Has a DNA unwinding activity characteristic of a DNA helicase with 3'-5' polarity.</text>
</comment>
<keyword evidence="7 15" id="KW-0067">ATP-binding</keyword>
<dbReference type="NCBIfam" id="NF008165">
    <property type="entry name" value="PRK10917.1-3"/>
    <property type="match status" value="1"/>
</dbReference>
<dbReference type="Gene3D" id="3.40.50.300">
    <property type="entry name" value="P-loop containing nucleotide triphosphate hydrolases"/>
    <property type="match status" value="2"/>
</dbReference>
<reference evidence="19" key="1">
    <citation type="submission" date="2015-07" db="EMBL/GenBank/DDBJ databases">
        <title>Near-Complete Genome Sequence of the Cellulolytic Bacterium Bacteroides (Pseudobacteroides) cellulosolvens ATCC 35603.</title>
        <authorList>
            <person name="Dassa B."/>
            <person name="Utturkar S.M."/>
            <person name="Klingeman D.M."/>
            <person name="Hurt R.A."/>
            <person name="Keller M."/>
            <person name="Xu J."/>
            <person name="Reddy Y.H.K."/>
            <person name="Borovok I."/>
            <person name="Grinberg I.R."/>
            <person name="Lamed R."/>
            <person name="Zhivin O."/>
            <person name="Bayer E.A."/>
            <person name="Brown S.D."/>
        </authorList>
    </citation>
    <scope>NUCLEOTIDE SEQUENCE [LARGE SCALE GENOMIC DNA]</scope>
    <source>
        <strain evidence="19">DSM 2933</strain>
    </source>
</reference>
<dbReference type="STRING" id="398512.Bccel_1779"/>
<dbReference type="SUPFAM" id="SSF52540">
    <property type="entry name" value="P-loop containing nucleoside triphosphate hydrolases"/>
    <property type="match status" value="2"/>
</dbReference>
<dbReference type="GO" id="GO:0005524">
    <property type="term" value="F:ATP binding"/>
    <property type="evidence" value="ECO:0007669"/>
    <property type="project" value="UniProtKB-KW"/>
</dbReference>
<dbReference type="InterPro" id="IPR001650">
    <property type="entry name" value="Helicase_C-like"/>
</dbReference>
<keyword evidence="5 15" id="KW-0378">Hydrolase</keyword>
<keyword evidence="19" id="KW-1185">Reference proteome</keyword>
<feature type="domain" description="Helicase C-terminal" evidence="17">
    <location>
        <begin position="469"/>
        <end position="626"/>
    </location>
</feature>
<evidence type="ECO:0000256" key="6">
    <source>
        <dbReference type="ARBA" id="ARBA00022806"/>
    </source>
</evidence>
<dbReference type="EC" id="5.6.2.4" evidence="13 15"/>
<dbReference type="GO" id="GO:0006310">
    <property type="term" value="P:DNA recombination"/>
    <property type="evidence" value="ECO:0007669"/>
    <property type="project" value="UniProtKB-UniRule"/>
</dbReference>
<dbReference type="Pfam" id="PF00270">
    <property type="entry name" value="DEAD"/>
    <property type="match status" value="1"/>
</dbReference>
<gene>
    <name evidence="18" type="ORF">Bccel_1779</name>
</gene>
<evidence type="ECO:0000256" key="2">
    <source>
        <dbReference type="ARBA" id="ARBA00017846"/>
    </source>
</evidence>
<dbReference type="InterPro" id="IPR012340">
    <property type="entry name" value="NA-bd_OB-fold"/>
</dbReference>
<comment type="similarity">
    <text evidence="1 15">Belongs to the helicase family. RecG subfamily.</text>
</comment>
<dbReference type="InterPro" id="IPR033454">
    <property type="entry name" value="RecG_wedge"/>
</dbReference>
<evidence type="ECO:0000256" key="10">
    <source>
        <dbReference type="ARBA" id="ARBA00023204"/>
    </source>
</evidence>
<dbReference type="CDD" id="cd04488">
    <property type="entry name" value="RecG_wedge_OBF"/>
    <property type="match status" value="1"/>
</dbReference>
<organism evidence="18 19">
    <name type="scientific">Pseudobacteroides cellulosolvens ATCC 35603 = DSM 2933</name>
    <dbReference type="NCBI Taxonomy" id="398512"/>
    <lineage>
        <taxon>Bacteria</taxon>
        <taxon>Bacillati</taxon>
        <taxon>Bacillota</taxon>
        <taxon>Clostridia</taxon>
        <taxon>Eubacteriales</taxon>
        <taxon>Oscillospiraceae</taxon>
        <taxon>Pseudobacteroides</taxon>
    </lineage>
</organism>
<dbReference type="NCBIfam" id="NF008168">
    <property type="entry name" value="PRK10917.2-2"/>
    <property type="match status" value="1"/>
</dbReference>
<dbReference type="Proteomes" id="UP000036923">
    <property type="component" value="Unassembled WGS sequence"/>
</dbReference>
<proteinExistence type="inferred from homology"/>
<dbReference type="eggNOG" id="COG1200">
    <property type="taxonomic scope" value="Bacteria"/>
</dbReference>
<evidence type="ECO:0000256" key="13">
    <source>
        <dbReference type="ARBA" id="ARBA00034808"/>
    </source>
</evidence>
<keyword evidence="10 15" id="KW-0234">DNA repair</keyword>
<dbReference type="GO" id="GO:0003677">
    <property type="term" value="F:DNA binding"/>
    <property type="evidence" value="ECO:0007669"/>
    <property type="project" value="UniProtKB-KW"/>
</dbReference>
<dbReference type="Pfam" id="PF00271">
    <property type="entry name" value="Helicase_C"/>
    <property type="match status" value="1"/>
</dbReference>
<dbReference type="Pfam" id="PF17191">
    <property type="entry name" value="RecG_wedge"/>
    <property type="match status" value="1"/>
</dbReference>
<evidence type="ECO:0000256" key="14">
    <source>
        <dbReference type="ARBA" id="ARBA00048988"/>
    </source>
</evidence>
<dbReference type="Gene3D" id="2.40.50.140">
    <property type="entry name" value="Nucleic acid-binding proteins"/>
    <property type="match status" value="1"/>
</dbReference>
<dbReference type="PATRIC" id="fig|398512.5.peg.1850"/>
<dbReference type="InterPro" id="IPR004609">
    <property type="entry name" value="ATP-dep_DNA_helicase_RecG"/>
</dbReference>
<evidence type="ECO:0000256" key="4">
    <source>
        <dbReference type="ARBA" id="ARBA00022763"/>
    </source>
</evidence>
<dbReference type="OrthoDB" id="9804325at2"/>
<dbReference type="PROSITE" id="PS51194">
    <property type="entry name" value="HELICASE_CTER"/>
    <property type="match status" value="1"/>
</dbReference>
<evidence type="ECO:0000313" key="19">
    <source>
        <dbReference type="Proteomes" id="UP000036923"/>
    </source>
</evidence>
<evidence type="ECO:0000256" key="8">
    <source>
        <dbReference type="ARBA" id="ARBA00023125"/>
    </source>
</evidence>
<dbReference type="SUPFAM" id="SSF50249">
    <property type="entry name" value="Nucleic acid-binding proteins"/>
    <property type="match status" value="1"/>
</dbReference>
<dbReference type="PANTHER" id="PTHR47964">
    <property type="entry name" value="ATP-DEPENDENT DNA HELICASE HOMOLOG RECG, CHLOROPLASTIC"/>
    <property type="match status" value="1"/>
</dbReference>
<feature type="domain" description="Helicase ATP-binding" evidence="16">
    <location>
        <begin position="286"/>
        <end position="447"/>
    </location>
</feature>
<evidence type="ECO:0000259" key="17">
    <source>
        <dbReference type="PROSITE" id="PS51194"/>
    </source>
</evidence>
<keyword evidence="11" id="KW-0413">Isomerase</keyword>
<evidence type="ECO:0000256" key="5">
    <source>
        <dbReference type="ARBA" id="ARBA00022801"/>
    </source>
</evidence>
<keyword evidence="9 15" id="KW-0233">DNA recombination</keyword>
<evidence type="ECO:0000256" key="9">
    <source>
        <dbReference type="ARBA" id="ARBA00023172"/>
    </source>
</evidence>
<dbReference type="CDD" id="cd17992">
    <property type="entry name" value="DEXHc_RecG"/>
    <property type="match status" value="1"/>
</dbReference>
<dbReference type="InterPro" id="IPR014001">
    <property type="entry name" value="Helicase_ATP-bd"/>
</dbReference>
<dbReference type="InterPro" id="IPR011545">
    <property type="entry name" value="DEAD/DEAH_box_helicase_dom"/>
</dbReference>
<dbReference type="InterPro" id="IPR047112">
    <property type="entry name" value="RecG/Mfd"/>
</dbReference>
<evidence type="ECO:0000256" key="3">
    <source>
        <dbReference type="ARBA" id="ARBA00022741"/>
    </source>
</evidence>
<comment type="catalytic activity">
    <reaction evidence="12 15">
        <text>Couples ATP hydrolysis with the unwinding of duplex DNA by translocating in the 3'-5' direction.</text>
        <dbReference type="EC" id="5.6.2.4"/>
    </reaction>
</comment>
<dbReference type="PROSITE" id="PS51192">
    <property type="entry name" value="HELICASE_ATP_BIND_1"/>
    <property type="match status" value="1"/>
</dbReference>
<evidence type="ECO:0000256" key="7">
    <source>
        <dbReference type="ARBA" id="ARBA00022840"/>
    </source>
</evidence>
<dbReference type="PANTHER" id="PTHR47964:SF1">
    <property type="entry name" value="ATP-DEPENDENT DNA HELICASE HOMOLOG RECG, CHLOROPLASTIC"/>
    <property type="match status" value="1"/>
</dbReference>
<dbReference type="InterPro" id="IPR027417">
    <property type="entry name" value="P-loop_NTPase"/>
</dbReference>
<dbReference type="SMART" id="SM00487">
    <property type="entry name" value="DEXDc"/>
    <property type="match status" value="1"/>
</dbReference>
<dbReference type="NCBIfam" id="TIGR00643">
    <property type="entry name" value="recG"/>
    <property type="match status" value="1"/>
</dbReference>
<dbReference type="Pfam" id="PF19833">
    <property type="entry name" value="RecG_dom3_C"/>
    <property type="match status" value="1"/>
</dbReference>
<dbReference type="EMBL" id="LGTC01000001">
    <property type="protein sequence ID" value="KNY26514.1"/>
    <property type="molecule type" value="Genomic_DNA"/>
</dbReference>
<evidence type="ECO:0000256" key="12">
    <source>
        <dbReference type="ARBA" id="ARBA00034617"/>
    </source>
</evidence>
<protein>
    <recommendedName>
        <fullName evidence="2 15">ATP-dependent DNA helicase RecG</fullName>
        <ecNumber evidence="13 15">5.6.2.4</ecNumber>
    </recommendedName>
</protein>
<comment type="catalytic activity">
    <reaction evidence="14 15">
        <text>ATP + H2O = ADP + phosphate + H(+)</text>
        <dbReference type="Rhea" id="RHEA:13065"/>
        <dbReference type="ChEBI" id="CHEBI:15377"/>
        <dbReference type="ChEBI" id="CHEBI:15378"/>
        <dbReference type="ChEBI" id="CHEBI:30616"/>
        <dbReference type="ChEBI" id="CHEBI:43474"/>
        <dbReference type="ChEBI" id="CHEBI:456216"/>
        <dbReference type="EC" id="5.6.2.4"/>
    </reaction>
</comment>
<keyword evidence="3 15" id="KW-0547">Nucleotide-binding</keyword>
<keyword evidence="6 15" id="KW-0347">Helicase</keyword>
<sequence length="699" mass="79040">MEENTRNNNIKEVMKKTIKYLKGIGEVREKLFHRLGIYNIEDLVSYFPRDYEDRNNIKKINELQDDEKCAFEGQISSRVTEHRPKRGFTISKLVIKDETGSITASWFNQPYIKNVFKPGEKYIFFGKIARKFNSIEIQNPIYEKAGEDKFKNMCRIVPVYPSTMDLSQNVIRAAVRSAMDAVGSNVEESLPPSIKEKYKLPEINYAYSNIHFPISFEDFKNARYRLVFEELFFMQIGLLSLKATLTNEHKGIKFNKDDDRMDAFIKALPFSLTCAQENVFCEIKNDMESNKVMNRLVQGDVGSGKTVVAALALYKAVLSGYQGALMVPTEILAGQHYITMSKLFKGFGVNVALLTGSKTAKEKRETIGKLKKGEIQILIGTHALLEDKVEFNSLGLVVTDEQHRFGVRQRAVLSKKGNDPDVLVMTATPIPRTLALILYGDLDISIINELPPGRKPIKTYAVDNGMRQRIYDFIRKKVKEGRQIYMVCPLVEESEEISARSANELAGTIAENDFKDMRVGLVHGKMKPKDKEAIMGDFVKGNLDILVSTTVIEVGVNVPNATVMVVENSERFGLSQLHQLRGRVGRGEEESFCILFNEGKGAVAKERMKVMEKTNDGFVISEKDLELRGPGEFFGTRQHGLPELKIANLYKDMEILKIAQEAAINIITEDPKLSSDENIRIKMAVKEKFEGKIEGLSFL</sequence>
<dbReference type="GO" id="GO:0043138">
    <property type="term" value="F:3'-5' DNA helicase activity"/>
    <property type="evidence" value="ECO:0007669"/>
    <property type="project" value="UniProtKB-EC"/>
</dbReference>
<evidence type="ECO:0000256" key="11">
    <source>
        <dbReference type="ARBA" id="ARBA00023235"/>
    </source>
</evidence>
<keyword evidence="4 15" id="KW-0227">DNA damage</keyword>
<dbReference type="GO" id="GO:0006281">
    <property type="term" value="P:DNA repair"/>
    <property type="evidence" value="ECO:0007669"/>
    <property type="project" value="UniProtKB-UniRule"/>
</dbReference>
<evidence type="ECO:0000256" key="1">
    <source>
        <dbReference type="ARBA" id="ARBA00007504"/>
    </source>
</evidence>
<accession>A0A0L6JL59</accession>
<dbReference type="SMART" id="SM00490">
    <property type="entry name" value="HELICc"/>
    <property type="match status" value="1"/>
</dbReference>
<evidence type="ECO:0000256" key="15">
    <source>
        <dbReference type="RuleBase" id="RU363016"/>
    </source>
</evidence>
<name>A0A0L6JL59_9FIRM</name>
<evidence type="ECO:0000313" key="18">
    <source>
        <dbReference type="EMBL" id="KNY26514.1"/>
    </source>
</evidence>